<organism evidence="2 3">
    <name type="scientific">Pontivivens insulae</name>
    <dbReference type="NCBI Taxonomy" id="1639689"/>
    <lineage>
        <taxon>Bacteria</taxon>
        <taxon>Pseudomonadati</taxon>
        <taxon>Pseudomonadota</taxon>
        <taxon>Alphaproteobacteria</taxon>
        <taxon>Rhodobacterales</taxon>
        <taxon>Paracoccaceae</taxon>
        <taxon>Pontivivens</taxon>
    </lineage>
</organism>
<reference evidence="2 3" key="1">
    <citation type="submission" date="2018-03" db="EMBL/GenBank/DDBJ databases">
        <authorList>
            <person name="Keele B.F."/>
        </authorList>
    </citation>
    <scope>NUCLEOTIDE SEQUENCE [LARGE SCALE GENOMIC DNA]</scope>
    <source>
        <strain evidence="2 3">CeCT 8812</strain>
    </source>
</reference>
<evidence type="ECO:0008006" key="4">
    <source>
        <dbReference type="Google" id="ProtNLM"/>
    </source>
</evidence>
<dbReference type="InterPro" id="IPR010607">
    <property type="entry name" value="DUF1194"/>
</dbReference>
<dbReference type="InterPro" id="IPR036465">
    <property type="entry name" value="vWFA_dom_sf"/>
</dbReference>
<dbReference type="Proteomes" id="UP000244932">
    <property type="component" value="Unassembled WGS sequence"/>
</dbReference>
<dbReference type="EMBL" id="OMKW01000003">
    <property type="protein sequence ID" value="SPF29810.1"/>
    <property type="molecule type" value="Genomic_DNA"/>
</dbReference>
<name>A0A2R8ACK5_9RHOB</name>
<dbReference type="RefSeq" id="WP_108782554.1">
    <property type="nucleotide sequence ID" value="NZ_OMKW01000003.1"/>
</dbReference>
<feature type="chain" id="PRO_5015353606" description="VWFA domain-containing protein" evidence="1">
    <location>
        <begin position="20"/>
        <end position="228"/>
    </location>
</feature>
<dbReference type="Gene3D" id="3.40.50.410">
    <property type="entry name" value="von Willebrand factor, type A domain"/>
    <property type="match status" value="1"/>
</dbReference>
<evidence type="ECO:0000313" key="3">
    <source>
        <dbReference type="Proteomes" id="UP000244932"/>
    </source>
</evidence>
<dbReference type="SUPFAM" id="SSF53300">
    <property type="entry name" value="vWA-like"/>
    <property type="match status" value="1"/>
</dbReference>
<protein>
    <recommendedName>
        <fullName evidence="4">VWFA domain-containing protein</fullName>
    </recommendedName>
</protein>
<gene>
    <name evidence="2" type="ORF">POI8812_02128</name>
</gene>
<feature type="signal peptide" evidence="1">
    <location>
        <begin position="1"/>
        <end position="19"/>
    </location>
</feature>
<evidence type="ECO:0000313" key="2">
    <source>
        <dbReference type="EMBL" id="SPF29810.1"/>
    </source>
</evidence>
<sequence length="228" mass="24888">MVRLYALTLTALLALPAQAQSCRLALQLALDVSSSVDADEYRLQMLGNVAALRDPDVRAAFLAPGIGTVALSIFEWSGRWDQQQIAPWRMIKSEDDLDAVIAMIEANSRSTNEAPTSLGHALSYAARQFLEGPQCAQRTVDVSADGPNNDGFPASSAYIAYDWRGITVNALVVGGDRQPELTAYYLSDVIRGPGAFVEVASDYADYTRALRRKLLRELQPVLLLGELR</sequence>
<dbReference type="OrthoDB" id="9792179at2"/>
<proteinExistence type="predicted"/>
<accession>A0A2R8ACK5</accession>
<evidence type="ECO:0000256" key="1">
    <source>
        <dbReference type="SAM" id="SignalP"/>
    </source>
</evidence>
<keyword evidence="1" id="KW-0732">Signal</keyword>
<dbReference type="AlphaFoldDB" id="A0A2R8ACK5"/>
<dbReference type="Pfam" id="PF06707">
    <property type="entry name" value="DUF1194"/>
    <property type="match status" value="1"/>
</dbReference>
<keyword evidence="3" id="KW-1185">Reference proteome</keyword>